<keyword evidence="1" id="KW-0863">Zinc-finger</keyword>
<protein>
    <recommendedName>
        <fullName evidence="3">RING-type domain-containing protein</fullName>
    </recommendedName>
</protein>
<keyword evidence="5" id="KW-1185">Reference proteome</keyword>
<dbReference type="Gene3D" id="3.30.40.10">
    <property type="entry name" value="Zinc/RING finger domain, C3HC4 (zinc finger)"/>
    <property type="match status" value="1"/>
</dbReference>
<dbReference type="PROSITE" id="PS50089">
    <property type="entry name" value="ZF_RING_2"/>
    <property type="match status" value="1"/>
</dbReference>
<evidence type="ECO:0000256" key="1">
    <source>
        <dbReference type="PROSITE-ProRule" id="PRU00175"/>
    </source>
</evidence>
<dbReference type="GO" id="GO:0008270">
    <property type="term" value="F:zinc ion binding"/>
    <property type="evidence" value="ECO:0007669"/>
    <property type="project" value="UniProtKB-KW"/>
</dbReference>
<feature type="compositionally biased region" description="Polar residues" evidence="2">
    <location>
        <begin position="18"/>
        <end position="51"/>
    </location>
</feature>
<evidence type="ECO:0000313" key="5">
    <source>
        <dbReference type="Proteomes" id="UP000816034"/>
    </source>
</evidence>
<reference evidence="4 5" key="1">
    <citation type="journal article" date="2018" name="BMC Genomics">
        <title>The genome of Naegleria lovaniensis, the basis for a comparative approach to unravel pathogenicity factors of the human pathogenic amoeba N. fowleri.</title>
        <authorList>
            <person name="Liechti N."/>
            <person name="Schurch N."/>
            <person name="Bruggmann R."/>
            <person name="Wittwer M."/>
        </authorList>
    </citation>
    <scope>NUCLEOTIDE SEQUENCE [LARGE SCALE GENOMIC DNA]</scope>
    <source>
        <strain evidence="4 5">ATCC 30569</strain>
    </source>
</reference>
<dbReference type="EMBL" id="PYSW02000032">
    <property type="protein sequence ID" value="KAG2378501.1"/>
    <property type="molecule type" value="Genomic_DNA"/>
</dbReference>
<keyword evidence="1" id="KW-0862">Zinc</keyword>
<evidence type="ECO:0000256" key="2">
    <source>
        <dbReference type="SAM" id="MobiDB-lite"/>
    </source>
</evidence>
<organism evidence="4 5">
    <name type="scientific">Naegleria lovaniensis</name>
    <name type="common">Amoeba</name>
    <dbReference type="NCBI Taxonomy" id="51637"/>
    <lineage>
        <taxon>Eukaryota</taxon>
        <taxon>Discoba</taxon>
        <taxon>Heterolobosea</taxon>
        <taxon>Tetramitia</taxon>
        <taxon>Eutetramitia</taxon>
        <taxon>Vahlkampfiidae</taxon>
        <taxon>Naegleria</taxon>
    </lineage>
</organism>
<evidence type="ECO:0000313" key="4">
    <source>
        <dbReference type="EMBL" id="KAG2378501.1"/>
    </source>
</evidence>
<feature type="region of interest" description="Disordered" evidence="2">
    <location>
        <begin position="1"/>
        <end position="69"/>
    </location>
</feature>
<name>A0AA88GL37_NAELO</name>
<feature type="domain" description="RING-type" evidence="3">
    <location>
        <begin position="136"/>
        <end position="174"/>
    </location>
</feature>
<gene>
    <name evidence="4" type="ORF">C9374_008140</name>
</gene>
<feature type="region of interest" description="Disordered" evidence="2">
    <location>
        <begin position="302"/>
        <end position="336"/>
    </location>
</feature>
<dbReference type="Proteomes" id="UP000816034">
    <property type="component" value="Unassembled WGS sequence"/>
</dbReference>
<feature type="region of interest" description="Disordered" evidence="2">
    <location>
        <begin position="357"/>
        <end position="380"/>
    </location>
</feature>
<feature type="compositionally biased region" description="Basic and acidic residues" evidence="2">
    <location>
        <begin position="362"/>
        <end position="380"/>
    </location>
</feature>
<feature type="compositionally biased region" description="Low complexity" evidence="2">
    <location>
        <begin position="57"/>
        <end position="69"/>
    </location>
</feature>
<dbReference type="SUPFAM" id="SSF57850">
    <property type="entry name" value="RING/U-box"/>
    <property type="match status" value="1"/>
</dbReference>
<proteinExistence type="predicted"/>
<evidence type="ECO:0000259" key="3">
    <source>
        <dbReference type="PROSITE" id="PS50089"/>
    </source>
</evidence>
<comment type="caution">
    <text evidence="4">The sequence shown here is derived from an EMBL/GenBank/DDBJ whole genome shotgun (WGS) entry which is preliminary data.</text>
</comment>
<dbReference type="GeneID" id="68100594"/>
<dbReference type="RefSeq" id="XP_044545763.1">
    <property type="nucleotide sequence ID" value="XM_044698184.1"/>
</dbReference>
<accession>A0AA88GL37</accession>
<feature type="compositionally biased region" description="Basic and acidic residues" evidence="2">
    <location>
        <begin position="327"/>
        <end position="336"/>
    </location>
</feature>
<keyword evidence="1" id="KW-0479">Metal-binding</keyword>
<dbReference type="AlphaFoldDB" id="A0AA88GL37"/>
<dbReference type="InterPro" id="IPR013083">
    <property type="entry name" value="Znf_RING/FYVE/PHD"/>
</dbReference>
<dbReference type="InterPro" id="IPR001841">
    <property type="entry name" value="Znf_RING"/>
</dbReference>
<sequence>MSSSTAAGVSVMPLRGFSHQSGHYRSSMTTTTTHPNPSLRGNSSSSANNIGHHSRNPQHSSHSSSHLHVAATSSNPIISSNRILDTSHSNPHTNLYYSTTAKNSSNGQNIHFSRIKNGLEHTPKDSREKEAFRYYCPICMMYFKFIFKVECCSQYICKYCMEELLESHKDCPYCLHANVKFKQVESNEQVRDYNDEPLIKTPPPFKTLKIVNKVTPIERSTLTLRKTKSESQLKFDNLFTLSDTSSNDENNIERKLSFPSQCGDEELQVNDHEQPVNDLQNTTSFNHQPNSKHILSNYIKVKKRQTKSAPSTLYSKPHQRKQPMIQDSKKDECTNEESKQEVADDMNELKPNLSNVESSLQQEKESVQDALPLKEDKTLHNNTPRIEHFSTQKKPDGKVKQDISHHCCVIL</sequence>